<dbReference type="SUPFAM" id="SSF69318">
    <property type="entry name" value="Integrin alpha N-terminal domain"/>
    <property type="match status" value="1"/>
</dbReference>
<comment type="caution">
    <text evidence="1">The sequence shown here is derived from an EMBL/GenBank/DDBJ whole genome shotgun (WGS) entry which is preliminary data.</text>
</comment>
<dbReference type="Proteomes" id="UP001062776">
    <property type="component" value="Unassembled WGS sequence"/>
</dbReference>
<evidence type="ECO:0000313" key="1">
    <source>
        <dbReference type="EMBL" id="GBQ87020.1"/>
    </source>
</evidence>
<dbReference type="EMBL" id="BAPV01000008">
    <property type="protein sequence ID" value="GBQ87020.1"/>
    <property type="molecule type" value="Genomic_DNA"/>
</dbReference>
<dbReference type="RefSeq" id="WP_264815004.1">
    <property type="nucleotide sequence ID" value="NZ_BAPV01000008.1"/>
</dbReference>
<protein>
    <recommendedName>
        <fullName evidence="3">FG-GAP repeat protein</fullName>
    </recommendedName>
</protein>
<organism evidence="1 2">
    <name type="scientific">Asaia krungthepensis NRIC 0535</name>
    <dbReference type="NCBI Taxonomy" id="1307925"/>
    <lineage>
        <taxon>Bacteria</taxon>
        <taxon>Pseudomonadati</taxon>
        <taxon>Pseudomonadota</taxon>
        <taxon>Alphaproteobacteria</taxon>
        <taxon>Acetobacterales</taxon>
        <taxon>Acetobacteraceae</taxon>
        <taxon>Asaia</taxon>
    </lineage>
</organism>
<sequence length="189" mass="20415">MVLARMLKTRLGLDVTQSCRLLIVVSFALFSIGSSIASDNLPPALIKFIADTKLTRYGVALTDLNDDGFEEALVYAIASKDGDGSDDFCGSGGCTLYVLSLHGNTYRRVSRITIAKPPIRVLHAKTNGWHDISVRVCGGGIYPCYNADLRFSGHAYPTNPSVVSPVPDDKQAGMTLLTDDVFRTPSTNQ</sequence>
<evidence type="ECO:0000313" key="2">
    <source>
        <dbReference type="Proteomes" id="UP001062776"/>
    </source>
</evidence>
<gene>
    <name evidence="1" type="ORF">AA0535_1177</name>
</gene>
<evidence type="ECO:0008006" key="3">
    <source>
        <dbReference type="Google" id="ProtNLM"/>
    </source>
</evidence>
<keyword evidence="2" id="KW-1185">Reference proteome</keyword>
<proteinExistence type="predicted"/>
<accession>A0ABQ0Q1M1</accession>
<reference evidence="1" key="1">
    <citation type="submission" date="2013-04" db="EMBL/GenBank/DDBJ databases">
        <title>The genome sequencing project of 58 acetic acid bacteria.</title>
        <authorList>
            <person name="Okamoto-Kainuma A."/>
            <person name="Ishikawa M."/>
            <person name="Umino S."/>
            <person name="Koizumi Y."/>
            <person name="Shiwa Y."/>
            <person name="Yoshikawa H."/>
            <person name="Matsutani M."/>
            <person name="Matsushita K."/>
        </authorList>
    </citation>
    <scope>NUCLEOTIDE SEQUENCE</scope>
    <source>
        <strain evidence="1">NRIC 0535</strain>
    </source>
</reference>
<dbReference type="InterPro" id="IPR028994">
    <property type="entry name" value="Integrin_alpha_N"/>
</dbReference>
<name>A0ABQ0Q1M1_9PROT</name>